<dbReference type="EMBL" id="QPFP01000585">
    <property type="protein sequence ID" value="TEB06270.1"/>
    <property type="molecule type" value="Genomic_DNA"/>
</dbReference>
<feature type="region of interest" description="Disordered" evidence="1">
    <location>
        <begin position="1"/>
        <end position="25"/>
    </location>
</feature>
<accession>A0A4Y7RC25</accession>
<organism evidence="2 3">
    <name type="scientific">Coprinellus micaceus</name>
    <name type="common">Glistening ink-cap mushroom</name>
    <name type="synonym">Coprinus micaceus</name>
    <dbReference type="NCBI Taxonomy" id="71717"/>
    <lineage>
        <taxon>Eukaryota</taxon>
        <taxon>Fungi</taxon>
        <taxon>Dikarya</taxon>
        <taxon>Basidiomycota</taxon>
        <taxon>Agaricomycotina</taxon>
        <taxon>Agaricomycetes</taxon>
        <taxon>Agaricomycetidae</taxon>
        <taxon>Agaricales</taxon>
        <taxon>Agaricineae</taxon>
        <taxon>Psathyrellaceae</taxon>
        <taxon>Coprinellus</taxon>
    </lineage>
</organism>
<proteinExistence type="predicted"/>
<reference evidence="2 3" key="1">
    <citation type="journal article" date="2019" name="Nat. Ecol. Evol.">
        <title>Megaphylogeny resolves global patterns of mushroom evolution.</title>
        <authorList>
            <person name="Varga T."/>
            <person name="Krizsan K."/>
            <person name="Foldi C."/>
            <person name="Dima B."/>
            <person name="Sanchez-Garcia M."/>
            <person name="Sanchez-Ramirez S."/>
            <person name="Szollosi G.J."/>
            <person name="Szarkandi J.G."/>
            <person name="Papp V."/>
            <person name="Albert L."/>
            <person name="Andreopoulos W."/>
            <person name="Angelini C."/>
            <person name="Antonin V."/>
            <person name="Barry K.W."/>
            <person name="Bougher N.L."/>
            <person name="Buchanan P."/>
            <person name="Buyck B."/>
            <person name="Bense V."/>
            <person name="Catcheside P."/>
            <person name="Chovatia M."/>
            <person name="Cooper J."/>
            <person name="Damon W."/>
            <person name="Desjardin D."/>
            <person name="Finy P."/>
            <person name="Geml J."/>
            <person name="Haridas S."/>
            <person name="Hughes K."/>
            <person name="Justo A."/>
            <person name="Karasinski D."/>
            <person name="Kautmanova I."/>
            <person name="Kiss B."/>
            <person name="Kocsube S."/>
            <person name="Kotiranta H."/>
            <person name="LaButti K.M."/>
            <person name="Lechner B.E."/>
            <person name="Liimatainen K."/>
            <person name="Lipzen A."/>
            <person name="Lukacs Z."/>
            <person name="Mihaltcheva S."/>
            <person name="Morgado L.N."/>
            <person name="Niskanen T."/>
            <person name="Noordeloos M.E."/>
            <person name="Ohm R.A."/>
            <person name="Ortiz-Santana B."/>
            <person name="Ovrebo C."/>
            <person name="Racz N."/>
            <person name="Riley R."/>
            <person name="Savchenko A."/>
            <person name="Shiryaev A."/>
            <person name="Soop K."/>
            <person name="Spirin V."/>
            <person name="Szebenyi C."/>
            <person name="Tomsovsky M."/>
            <person name="Tulloss R.E."/>
            <person name="Uehling J."/>
            <person name="Grigoriev I.V."/>
            <person name="Vagvolgyi C."/>
            <person name="Papp T."/>
            <person name="Martin F.M."/>
            <person name="Miettinen O."/>
            <person name="Hibbett D.S."/>
            <person name="Nagy L.G."/>
        </authorList>
    </citation>
    <scope>NUCLEOTIDE SEQUENCE [LARGE SCALE GENOMIC DNA]</scope>
    <source>
        <strain evidence="2 3">FP101781</strain>
    </source>
</reference>
<evidence type="ECO:0000256" key="1">
    <source>
        <dbReference type="SAM" id="MobiDB-lite"/>
    </source>
</evidence>
<sequence length="154" mass="17376">MPDPGSESRSRRHISGMEHGSVGPSTRMTFYPNEIAGVCFPPSPIRGAADRRVWVVPSTVSRLHRQWYRELRGPMEPYREYTSPTAGEKPRNAPGRTGEGECECRWLPQMPTLFCSGYAMGACPGGYRCDRLHPMVICEGRGRYWSLWSPSRLA</sequence>
<gene>
    <name evidence="2" type="ORF">FA13DRAFT_1181915</name>
</gene>
<protein>
    <submittedName>
        <fullName evidence="2">Uncharacterized protein</fullName>
    </submittedName>
</protein>
<evidence type="ECO:0000313" key="2">
    <source>
        <dbReference type="EMBL" id="TEB06270.1"/>
    </source>
</evidence>
<comment type="caution">
    <text evidence="2">The sequence shown here is derived from an EMBL/GenBank/DDBJ whole genome shotgun (WGS) entry which is preliminary data.</text>
</comment>
<name>A0A4Y7RC25_COPMI</name>
<feature type="region of interest" description="Disordered" evidence="1">
    <location>
        <begin position="77"/>
        <end position="98"/>
    </location>
</feature>
<dbReference type="Proteomes" id="UP000298030">
    <property type="component" value="Unassembled WGS sequence"/>
</dbReference>
<evidence type="ECO:0000313" key="3">
    <source>
        <dbReference type="Proteomes" id="UP000298030"/>
    </source>
</evidence>
<keyword evidence="3" id="KW-1185">Reference proteome</keyword>
<dbReference type="AlphaFoldDB" id="A0A4Y7RC25"/>